<evidence type="ECO:0000313" key="2">
    <source>
        <dbReference type="Proteomes" id="UP000230779"/>
    </source>
</evidence>
<protein>
    <recommendedName>
        <fullName evidence="3">Cytokinin riboside 5'-monophosphate phosphoribohydrolase</fullName>
    </recommendedName>
</protein>
<reference evidence="1 2" key="1">
    <citation type="submission" date="2017-09" db="EMBL/GenBank/DDBJ databases">
        <title>Depth-based differentiation of microbial function through sediment-hosted aquifers and enrichment of novel symbionts in the deep terrestrial subsurface.</title>
        <authorList>
            <person name="Probst A.J."/>
            <person name="Ladd B."/>
            <person name="Jarett J.K."/>
            <person name="Geller-Mcgrath D.E."/>
            <person name="Sieber C.M."/>
            <person name="Emerson J.B."/>
            <person name="Anantharaman K."/>
            <person name="Thomas B.C."/>
            <person name="Malmstrom R."/>
            <person name="Stieglmeier M."/>
            <person name="Klingl A."/>
            <person name="Woyke T."/>
            <person name="Ryan C.M."/>
            <person name="Banfield J.F."/>
        </authorList>
    </citation>
    <scope>NUCLEOTIDE SEQUENCE [LARGE SCALE GENOMIC DNA]</scope>
    <source>
        <strain evidence="1">CG_4_10_14_0_8_um_filter_42_10</strain>
    </source>
</reference>
<dbReference type="AlphaFoldDB" id="A0A2M7RJS1"/>
<accession>A0A2M7RJS1</accession>
<dbReference type="GO" id="GO:0005829">
    <property type="term" value="C:cytosol"/>
    <property type="evidence" value="ECO:0007669"/>
    <property type="project" value="TreeGrafter"/>
</dbReference>
<dbReference type="PANTHER" id="PTHR43393:SF3">
    <property type="entry name" value="LYSINE DECARBOXYLASE-LIKE PROTEIN"/>
    <property type="match status" value="1"/>
</dbReference>
<dbReference type="Gene3D" id="3.40.50.450">
    <property type="match status" value="1"/>
</dbReference>
<dbReference type="Pfam" id="PF18306">
    <property type="entry name" value="LDcluster4"/>
    <property type="match status" value="1"/>
</dbReference>
<name>A0A2M7RJS1_9BACT</name>
<comment type="caution">
    <text evidence="1">The sequence shown here is derived from an EMBL/GenBank/DDBJ whole genome shotgun (WGS) entry which is preliminary data.</text>
</comment>
<dbReference type="PANTHER" id="PTHR43393">
    <property type="entry name" value="CYTOKININ RIBOSIDE 5'-MONOPHOSPHATE PHOSPHORIBOHYDROLASE"/>
    <property type="match status" value="1"/>
</dbReference>
<dbReference type="InterPro" id="IPR052341">
    <property type="entry name" value="LOG_family_nucleotidases"/>
</dbReference>
<dbReference type="SUPFAM" id="SSF102405">
    <property type="entry name" value="MCP/YpsA-like"/>
    <property type="match status" value="1"/>
</dbReference>
<organism evidence="1 2">
    <name type="scientific">Candidatus Kerfeldbacteria bacterium CG_4_10_14_0_8_um_filter_42_10</name>
    <dbReference type="NCBI Taxonomy" id="2014248"/>
    <lineage>
        <taxon>Bacteria</taxon>
        <taxon>Candidatus Kerfeldiibacteriota</taxon>
    </lineage>
</organism>
<sequence length="215" mass="23438">MKNFKKKTTTINGFINKNILIKNSAAFLSIKAGRKKGTVDIAVSGLAVAFNGGGDVKEKDPEFKESYQAAKEIVKRGGIVISGGRNTGIMEAVSRGGGKYGLGINFPEQVKQGKASVYGHKLVTDPITRMIILTSCFPYVVVYCGAVGTLHEFMNGIIALKNHNLYGLPAPKILVHAFWKETINHLAKRGILDKGYLKQLHFFQSSLNVVKLLSK</sequence>
<dbReference type="InterPro" id="IPR041164">
    <property type="entry name" value="LDcluster4"/>
</dbReference>
<gene>
    <name evidence="1" type="ORF">COY66_02805</name>
</gene>
<evidence type="ECO:0000313" key="1">
    <source>
        <dbReference type="EMBL" id="PIY96832.1"/>
    </source>
</evidence>
<proteinExistence type="predicted"/>
<dbReference type="EMBL" id="PFMD01000027">
    <property type="protein sequence ID" value="PIY96832.1"/>
    <property type="molecule type" value="Genomic_DNA"/>
</dbReference>
<dbReference type="Proteomes" id="UP000230779">
    <property type="component" value="Unassembled WGS sequence"/>
</dbReference>
<evidence type="ECO:0008006" key="3">
    <source>
        <dbReference type="Google" id="ProtNLM"/>
    </source>
</evidence>